<sequence length="481" mass="56203">MLNKARKVMLSTYIQTEVVKGSHTEALEIKLSNQTTYHIAPITQILFAYDSEQNTHEIKTAYKYNLFPLVLDGNGIPWAEANIYLLERIKNSLNLVMATYSNIASDLVAYKTFLDQTNLNWMHFEKNKLFRPTYRYRAYLRNLINTNEISISTARRRMSSVIAFYRWLKNEGVLKSEFPMWKESDHYIDVINQNGFSFTKAVKTTDVSIKMIKGINPYTDKINDGGQLRPLPKKEQDWLLNALLELNNYEMLLIHALSLVSGARIQTVLTFRLHHVLLDMDGSDLNEVRIPAGPGTGIDTKNDKKIVLHIPIWFYQKLHIYALSEKAAKRRRKSLLGDSEDQYLFLSNRGNPFYQSKDEVKDFNQDFSLHHTKIGQTIRQFIKDRVIPYIQKKFDIPEFSYRFHDLRATFGMNLTDEQLKYVANGQITLHQAREFVKVRMCHESSSTTDLYLQYRQNLKYIRQVSTAYDNHLQELINSIDI</sequence>
<dbReference type="InterPro" id="IPR011010">
    <property type="entry name" value="DNA_brk_join_enz"/>
</dbReference>
<dbReference type="RefSeq" id="WP_114837301.1">
    <property type="nucleotide sequence ID" value="NZ_BJUJ01000034.1"/>
</dbReference>
<dbReference type="AlphaFoldDB" id="A0AAV3VRP5"/>
<comment type="caution">
    <text evidence="5">The sequence shown here is derived from an EMBL/GenBank/DDBJ whole genome shotgun (WGS) entry which is preliminary data.</text>
</comment>
<dbReference type="InterPro" id="IPR013762">
    <property type="entry name" value="Integrase-like_cat_sf"/>
</dbReference>
<evidence type="ECO:0000256" key="2">
    <source>
        <dbReference type="ARBA" id="ARBA00022908"/>
    </source>
</evidence>
<dbReference type="EMBL" id="BJUJ01000034">
    <property type="protein sequence ID" value="GEK44236.1"/>
    <property type="molecule type" value="Genomic_DNA"/>
</dbReference>
<evidence type="ECO:0000256" key="3">
    <source>
        <dbReference type="ARBA" id="ARBA00023125"/>
    </source>
</evidence>
<dbReference type="GO" id="GO:0003677">
    <property type="term" value="F:DNA binding"/>
    <property type="evidence" value="ECO:0007669"/>
    <property type="project" value="UniProtKB-KW"/>
</dbReference>
<keyword evidence="3" id="KW-0238">DNA-binding</keyword>
<evidence type="ECO:0000256" key="4">
    <source>
        <dbReference type="ARBA" id="ARBA00023172"/>
    </source>
</evidence>
<dbReference type="Proteomes" id="UP000321274">
    <property type="component" value="Unassembled WGS sequence"/>
</dbReference>
<protein>
    <submittedName>
        <fullName evidence="5">Integrase</fullName>
    </submittedName>
</protein>
<dbReference type="PANTHER" id="PTHR30349">
    <property type="entry name" value="PHAGE INTEGRASE-RELATED"/>
    <property type="match status" value="1"/>
</dbReference>
<dbReference type="GO" id="GO:0006310">
    <property type="term" value="P:DNA recombination"/>
    <property type="evidence" value="ECO:0007669"/>
    <property type="project" value="UniProtKB-KW"/>
</dbReference>
<gene>
    <name evidence="5" type="ORF">AJO04nite_14940</name>
</gene>
<evidence type="ECO:0000256" key="1">
    <source>
        <dbReference type="ARBA" id="ARBA00008857"/>
    </source>
</evidence>
<reference evidence="5 6" key="1">
    <citation type="submission" date="2019-07" db="EMBL/GenBank/DDBJ databases">
        <title>Whole genome shotgun sequence of Acinetobacter johnsonii NBRC 102197.</title>
        <authorList>
            <person name="Hosoyama A."/>
            <person name="Uohara A."/>
            <person name="Ohji S."/>
            <person name="Ichikawa N."/>
        </authorList>
    </citation>
    <scope>NUCLEOTIDE SEQUENCE [LARGE SCALE GENOMIC DNA]</scope>
    <source>
        <strain evidence="5 6">NBRC 102197</strain>
    </source>
</reference>
<dbReference type="InterPro" id="IPR050090">
    <property type="entry name" value="Tyrosine_recombinase_XerCD"/>
</dbReference>
<proteinExistence type="inferred from homology"/>
<name>A0AAV3VRP5_ACIJO</name>
<keyword evidence="2" id="KW-0229">DNA integration</keyword>
<dbReference type="InterPro" id="IPR010998">
    <property type="entry name" value="Integrase_recombinase_N"/>
</dbReference>
<dbReference type="Gene3D" id="1.10.150.130">
    <property type="match status" value="1"/>
</dbReference>
<dbReference type="SUPFAM" id="SSF56349">
    <property type="entry name" value="DNA breaking-rejoining enzymes"/>
    <property type="match status" value="1"/>
</dbReference>
<comment type="similarity">
    <text evidence="1">Belongs to the 'phage' integrase family.</text>
</comment>
<accession>A0AAV3VRP5</accession>
<dbReference type="GO" id="GO:0015074">
    <property type="term" value="P:DNA integration"/>
    <property type="evidence" value="ECO:0007669"/>
    <property type="project" value="UniProtKB-KW"/>
</dbReference>
<evidence type="ECO:0000313" key="5">
    <source>
        <dbReference type="EMBL" id="GEK44236.1"/>
    </source>
</evidence>
<keyword evidence="4" id="KW-0233">DNA recombination</keyword>
<dbReference type="Gene3D" id="1.10.443.10">
    <property type="entry name" value="Intergrase catalytic core"/>
    <property type="match status" value="1"/>
</dbReference>
<evidence type="ECO:0000313" key="6">
    <source>
        <dbReference type="Proteomes" id="UP000321274"/>
    </source>
</evidence>
<dbReference type="PANTHER" id="PTHR30349:SF41">
    <property type="entry name" value="INTEGRASE_RECOMBINASE PROTEIN MJ0367-RELATED"/>
    <property type="match status" value="1"/>
</dbReference>
<organism evidence="5 6">
    <name type="scientific">Acinetobacter johnsonii</name>
    <dbReference type="NCBI Taxonomy" id="40214"/>
    <lineage>
        <taxon>Bacteria</taxon>
        <taxon>Pseudomonadati</taxon>
        <taxon>Pseudomonadota</taxon>
        <taxon>Gammaproteobacteria</taxon>
        <taxon>Moraxellales</taxon>
        <taxon>Moraxellaceae</taxon>
        <taxon>Acinetobacter</taxon>
    </lineage>
</organism>